<evidence type="ECO:0000313" key="3">
    <source>
        <dbReference type="Proteomes" id="UP000199071"/>
    </source>
</evidence>
<dbReference type="STRING" id="665467.SAMN02982931_01972"/>
<feature type="transmembrane region" description="Helical" evidence="1">
    <location>
        <begin position="162"/>
        <end position="186"/>
    </location>
</feature>
<keyword evidence="1" id="KW-0812">Transmembrane</keyword>
<dbReference type="OrthoDB" id="7257484at2"/>
<dbReference type="Proteomes" id="UP000199071">
    <property type="component" value="Unassembled WGS sequence"/>
</dbReference>
<protein>
    <recommendedName>
        <fullName evidence="4">Lipase (Class 3)</fullName>
    </recommendedName>
</protein>
<reference evidence="2 3" key="1">
    <citation type="submission" date="2016-10" db="EMBL/GenBank/DDBJ databases">
        <authorList>
            <person name="de Groot N.N."/>
        </authorList>
    </citation>
    <scope>NUCLEOTIDE SEQUENCE [LARGE SCALE GENOMIC DNA]</scope>
    <source>
        <strain evidence="2 3">ATCC 35022</strain>
    </source>
</reference>
<feature type="transmembrane region" description="Helical" evidence="1">
    <location>
        <begin position="128"/>
        <end position="156"/>
    </location>
</feature>
<dbReference type="AlphaFoldDB" id="A0A1G6BXS0"/>
<name>A0A1G6BXS0_9HYPH</name>
<dbReference type="RefSeq" id="WP_090876229.1">
    <property type="nucleotide sequence ID" value="NZ_FMXQ01000003.1"/>
</dbReference>
<accession>A0A1G6BXS0</accession>
<keyword evidence="1" id="KW-0472">Membrane</keyword>
<keyword evidence="1" id="KW-1133">Transmembrane helix</keyword>
<dbReference type="EMBL" id="FMXQ01000003">
    <property type="protein sequence ID" value="SDB25347.1"/>
    <property type="molecule type" value="Genomic_DNA"/>
</dbReference>
<evidence type="ECO:0000313" key="2">
    <source>
        <dbReference type="EMBL" id="SDB25347.1"/>
    </source>
</evidence>
<keyword evidence="3" id="KW-1185">Reference proteome</keyword>
<gene>
    <name evidence="2" type="ORF">SAMN02982931_01972</name>
</gene>
<evidence type="ECO:0000256" key="1">
    <source>
        <dbReference type="SAM" id="Phobius"/>
    </source>
</evidence>
<proteinExistence type="predicted"/>
<organism evidence="2 3">
    <name type="scientific">Bauldia litoralis</name>
    <dbReference type="NCBI Taxonomy" id="665467"/>
    <lineage>
        <taxon>Bacteria</taxon>
        <taxon>Pseudomonadati</taxon>
        <taxon>Pseudomonadota</taxon>
        <taxon>Alphaproteobacteria</taxon>
        <taxon>Hyphomicrobiales</taxon>
        <taxon>Kaistiaceae</taxon>
        <taxon>Bauldia</taxon>
    </lineage>
</organism>
<evidence type="ECO:0008006" key="4">
    <source>
        <dbReference type="Google" id="ProtNLM"/>
    </source>
</evidence>
<sequence>MPDKRPAQPNLVRTRRVIHIYGFEPIPIERLDHRMNSGLRRFAKLWGAETTCSPAAIAPDQRSVSWDVTTDGPNWSTACRYTILRWDELMAPYVDRSWLGRMLHGYKALFEFIWTGTLRRYFKANIRYGLFFIYPLVLLLAFILLAVGAGFLAAWLGIPFGGLGATAVGLVVFGLLLRVVGGYFFIDFALADWACAADLAKRDIPGMETLLDQFAAMVVEAIRDPEADEVLLSGVSLGAVMMVEAIARAYRATPGLDKEASRTAFLTVGSSIMKIGLHPAAKALRQDVYRVGAEKSLLWVEYQSKVDPINFYKTNPVTDLGNPKTGSPVIRMIRIRDMMSAEGYRQAQRSSLHLHRQFVMPNAKRYSYDFYHIAFGPLRLAKRVKLGKKVVSIFARNGSYKRKQSPRKSGKAAAIGKE</sequence>